<protein>
    <submittedName>
        <fullName evidence="1">Uncharacterized protein</fullName>
    </submittedName>
</protein>
<name>C5LWH1_PERM5</name>
<dbReference type="AlphaFoldDB" id="C5LWH1"/>
<reference evidence="1 2" key="1">
    <citation type="submission" date="2008-07" db="EMBL/GenBank/DDBJ databases">
        <authorList>
            <person name="El-Sayed N."/>
            <person name="Caler E."/>
            <person name="Inman J."/>
            <person name="Amedeo P."/>
            <person name="Hass B."/>
            <person name="Wortman J."/>
        </authorList>
    </citation>
    <scope>NUCLEOTIDE SEQUENCE [LARGE SCALE GENOMIC DNA]</scope>
    <source>
        <strain evidence="2">ATCC 50983 / TXsc</strain>
    </source>
</reference>
<evidence type="ECO:0000313" key="1">
    <source>
        <dbReference type="EMBL" id="EEQ98884.1"/>
    </source>
</evidence>
<dbReference type="RefSeq" id="XP_002766167.1">
    <property type="nucleotide sequence ID" value="XM_002766121.1"/>
</dbReference>
<feature type="non-terminal residue" evidence="1">
    <location>
        <position position="65"/>
    </location>
</feature>
<dbReference type="InParanoid" id="C5LWH1"/>
<dbReference type="Proteomes" id="UP000007800">
    <property type="component" value="Unassembled WGS sequence"/>
</dbReference>
<organism evidence="2">
    <name type="scientific">Perkinsus marinus (strain ATCC 50983 / TXsc)</name>
    <dbReference type="NCBI Taxonomy" id="423536"/>
    <lineage>
        <taxon>Eukaryota</taxon>
        <taxon>Sar</taxon>
        <taxon>Alveolata</taxon>
        <taxon>Perkinsozoa</taxon>
        <taxon>Perkinsea</taxon>
        <taxon>Perkinsida</taxon>
        <taxon>Perkinsidae</taxon>
        <taxon>Perkinsus</taxon>
    </lineage>
</organism>
<dbReference type="EMBL" id="GG686192">
    <property type="protein sequence ID" value="EEQ98884.1"/>
    <property type="molecule type" value="Genomic_DNA"/>
</dbReference>
<gene>
    <name evidence="1" type="ORF">Pmar_PMAR012898</name>
</gene>
<proteinExistence type="predicted"/>
<keyword evidence="2" id="KW-1185">Reference proteome</keyword>
<dbReference type="GeneID" id="9063095"/>
<sequence length="65" mass="7071">YIAGALVHCTEFPGSTVSRRVSPFRGVSFTMTLTKESIWQTDMPPTANELAEAGQQICTTVNEHG</sequence>
<feature type="non-terminal residue" evidence="1">
    <location>
        <position position="1"/>
    </location>
</feature>
<evidence type="ECO:0000313" key="2">
    <source>
        <dbReference type="Proteomes" id="UP000007800"/>
    </source>
</evidence>
<accession>C5LWH1</accession>